<dbReference type="Proteomes" id="UP001501690">
    <property type="component" value="Unassembled WGS sequence"/>
</dbReference>
<evidence type="ECO:0000313" key="2">
    <source>
        <dbReference type="EMBL" id="GAA1701807.1"/>
    </source>
</evidence>
<dbReference type="Gene3D" id="2.30.110.10">
    <property type="entry name" value="Electron Transport, Fmn-binding Protein, Chain A"/>
    <property type="match status" value="1"/>
</dbReference>
<sequence length="176" mass="19187">MKRILVVLLTLTGLAAAAAAVAASFFVTKMRSRDPRFLKKFTEIQRDYLNPEVLKNAGTPGQRTAVIETIGRTSGAAYETPISPVRDDEGWSVALVYGRDTAWAKNAMAAGEAVLRIDGERHRVDQIEIVPIADTILASDQEQVVKFFKLEDAVRLHDAGVIEDATLPEEPAPVEG</sequence>
<evidence type="ECO:0000313" key="3">
    <source>
        <dbReference type="Proteomes" id="UP001501690"/>
    </source>
</evidence>
<dbReference type="InterPro" id="IPR004378">
    <property type="entry name" value="F420H2_quin_Rdtase"/>
</dbReference>
<protein>
    <recommendedName>
        <fullName evidence="4">Nitroreductase family deazaflavin-dependent oxidoreductase</fullName>
    </recommendedName>
</protein>
<dbReference type="RefSeq" id="WP_344072087.1">
    <property type="nucleotide sequence ID" value="NZ_BAAAPL010000002.1"/>
</dbReference>
<proteinExistence type="predicted"/>
<keyword evidence="1" id="KW-0732">Signal</keyword>
<name>A0ABN2IBW8_9MICO</name>
<evidence type="ECO:0008006" key="4">
    <source>
        <dbReference type="Google" id="ProtNLM"/>
    </source>
</evidence>
<comment type="caution">
    <text evidence="2">The sequence shown here is derived from an EMBL/GenBank/DDBJ whole genome shotgun (WGS) entry which is preliminary data.</text>
</comment>
<organism evidence="2 3">
    <name type="scientific">Microbacterium sediminicola</name>
    <dbReference type="NCBI Taxonomy" id="415210"/>
    <lineage>
        <taxon>Bacteria</taxon>
        <taxon>Bacillati</taxon>
        <taxon>Actinomycetota</taxon>
        <taxon>Actinomycetes</taxon>
        <taxon>Micrococcales</taxon>
        <taxon>Microbacteriaceae</taxon>
        <taxon>Microbacterium</taxon>
    </lineage>
</organism>
<feature type="chain" id="PRO_5046257639" description="Nitroreductase family deazaflavin-dependent oxidoreductase" evidence="1">
    <location>
        <begin position="23"/>
        <end position="176"/>
    </location>
</feature>
<feature type="signal peptide" evidence="1">
    <location>
        <begin position="1"/>
        <end position="22"/>
    </location>
</feature>
<accession>A0ABN2IBW8</accession>
<dbReference type="Pfam" id="PF04075">
    <property type="entry name" value="F420H2_quin_red"/>
    <property type="match status" value="1"/>
</dbReference>
<dbReference type="EMBL" id="BAAAPL010000002">
    <property type="protein sequence ID" value="GAA1701807.1"/>
    <property type="molecule type" value="Genomic_DNA"/>
</dbReference>
<reference evidence="2 3" key="1">
    <citation type="journal article" date="2019" name="Int. J. Syst. Evol. Microbiol.">
        <title>The Global Catalogue of Microorganisms (GCM) 10K type strain sequencing project: providing services to taxonomists for standard genome sequencing and annotation.</title>
        <authorList>
            <consortium name="The Broad Institute Genomics Platform"/>
            <consortium name="The Broad Institute Genome Sequencing Center for Infectious Disease"/>
            <person name="Wu L."/>
            <person name="Ma J."/>
        </authorList>
    </citation>
    <scope>NUCLEOTIDE SEQUENCE [LARGE SCALE GENOMIC DNA]</scope>
    <source>
        <strain evidence="2 3">JCM 15577</strain>
    </source>
</reference>
<keyword evidence="3" id="KW-1185">Reference proteome</keyword>
<evidence type="ECO:0000256" key="1">
    <source>
        <dbReference type="SAM" id="SignalP"/>
    </source>
</evidence>
<dbReference type="InterPro" id="IPR012349">
    <property type="entry name" value="Split_barrel_FMN-bd"/>
</dbReference>
<gene>
    <name evidence="2" type="ORF">GCM10009808_19740</name>
</gene>